<dbReference type="InterPro" id="IPR024775">
    <property type="entry name" value="DinB-like"/>
</dbReference>
<dbReference type="SUPFAM" id="SSF109854">
    <property type="entry name" value="DinB/YfiT-like putative metalloenzymes"/>
    <property type="match status" value="1"/>
</dbReference>
<dbReference type="RefSeq" id="WP_171623608.1">
    <property type="nucleotide sequence ID" value="NZ_CP053698.1"/>
</dbReference>
<feature type="domain" description="DinB-like" evidence="1">
    <location>
        <begin position="36"/>
        <end position="158"/>
    </location>
</feature>
<dbReference type="Pfam" id="PF12867">
    <property type="entry name" value="DinB_2"/>
    <property type="match status" value="1"/>
</dbReference>
<protein>
    <submittedName>
        <fullName evidence="2">DinB family protein</fullName>
    </submittedName>
</protein>
<dbReference type="Gene3D" id="1.20.120.450">
    <property type="entry name" value="dinb family like domain"/>
    <property type="match status" value="1"/>
</dbReference>
<gene>
    <name evidence="2" type="ORF">HMH06_10810</name>
</gene>
<name>A0ABX1WNR8_9FLAO</name>
<dbReference type="EMBL" id="JABFOQ010000028">
    <property type="protein sequence ID" value="NOJ76314.1"/>
    <property type="molecule type" value="Genomic_DNA"/>
</dbReference>
<comment type="caution">
    <text evidence="2">The sequence shown here is derived from an EMBL/GenBank/DDBJ whole genome shotgun (WGS) entry which is preliminary data.</text>
</comment>
<reference evidence="2 3" key="1">
    <citation type="submission" date="2020-05" db="EMBL/GenBank/DDBJ databases">
        <title>Tigecycline resistant gene in Empedobacter stercoris.</title>
        <authorList>
            <person name="Chen Y."/>
            <person name="Cheng Y."/>
            <person name="Zhou K."/>
        </authorList>
    </citation>
    <scope>NUCLEOTIDE SEQUENCE [LARGE SCALE GENOMIC DNA]</scope>
    <source>
        <strain evidence="2 3">ES202</strain>
    </source>
</reference>
<dbReference type="Proteomes" id="UP000580344">
    <property type="component" value="Unassembled WGS sequence"/>
</dbReference>
<organism evidence="2 3">
    <name type="scientific">Empedobacter stercoris</name>
    <dbReference type="NCBI Taxonomy" id="1628248"/>
    <lineage>
        <taxon>Bacteria</taxon>
        <taxon>Pseudomonadati</taxon>
        <taxon>Bacteroidota</taxon>
        <taxon>Flavobacteriia</taxon>
        <taxon>Flavobacteriales</taxon>
        <taxon>Weeksellaceae</taxon>
        <taxon>Empedobacter</taxon>
    </lineage>
</organism>
<keyword evidence="3" id="KW-1185">Reference proteome</keyword>
<evidence type="ECO:0000313" key="2">
    <source>
        <dbReference type="EMBL" id="NOJ76314.1"/>
    </source>
</evidence>
<proteinExistence type="predicted"/>
<sequence>MNTINHENYTSIYDGIEVVDALQTRIADIKKTLTIVTELNKWDYAYAEEKWTIKEMIQHCIDCERIFSYRAQHIAREDAQTLIFFDENAYVLTSNAKSRKPEELIKEWTNLMKATYFQFKSFDDETLNRIGKVGDREFSVEKIGFVMAGHSIHHMNVINERYL</sequence>
<accession>A0ABX1WNR8</accession>
<dbReference type="InterPro" id="IPR034660">
    <property type="entry name" value="DinB/YfiT-like"/>
</dbReference>
<evidence type="ECO:0000313" key="3">
    <source>
        <dbReference type="Proteomes" id="UP000580344"/>
    </source>
</evidence>
<evidence type="ECO:0000259" key="1">
    <source>
        <dbReference type="Pfam" id="PF12867"/>
    </source>
</evidence>